<feature type="compositionally biased region" description="Polar residues" evidence="1">
    <location>
        <begin position="27"/>
        <end position="41"/>
    </location>
</feature>
<protein>
    <submittedName>
        <fullName evidence="2">Uncharacterized protein</fullName>
    </submittedName>
</protein>
<organism evidence="2 3">
    <name type="scientific">Roridomyces roridus</name>
    <dbReference type="NCBI Taxonomy" id="1738132"/>
    <lineage>
        <taxon>Eukaryota</taxon>
        <taxon>Fungi</taxon>
        <taxon>Dikarya</taxon>
        <taxon>Basidiomycota</taxon>
        <taxon>Agaricomycotina</taxon>
        <taxon>Agaricomycetes</taxon>
        <taxon>Agaricomycetidae</taxon>
        <taxon>Agaricales</taxon>
        <taxon>Marasmiineae</taxon>
        <taxon>Mycenaceae</taxon>
        <taxon>Roridomyces</taxon>
    </lineage>
</organism>
<keyword evidence="3" id="KW-1185">Reference proteome</keyword>
<dbReference type="EMBL" id="JARKIF010000042">
    <property type="protein sequence ID" value="KAJ7609130.1"/>
    <property type="molecule type" value="Genomic_DNA"/>
</dbReference>
<accession>A0AAD7B3T1</accession>
<reference evidence="2" key="1">
    <citation type="submission" date="2023-03" db="EMBL/GenBank/DDBJ databases">
        <title>Massive genome expansion in bonnet fungi (Mycena s.s.) driven by repeated elements and novel gene families across ecological guilds.</title>
        <authorList>
            <consortium name="Lawrence Berkeley National Laboratory"/>
            <person name="Harder C.B."/>
            <person name="Miyauchi S."/>
            <person name="Viragh M."/>
            <person name="Kuo A."/>
            <person name="Thoen E."/>
            <person name="Andreopoulos B."/>
            <person name="Lu D."/>
            <person name="Skrede I."/>
            <person name="Drula E."/>
            <person name="Henrissat B."/>
            <person name="Morin E."/>
            <person name="Kohler A."/>
            <person name="Barry K."/>
            <person name="LaButti K."/>
            <person name="Morin E."/>
            <person name="Salamov A."/>
            <person name="Lipzen A."/>
            <person name="Mereny Z."/>
            <person name="Hegedus B."/>
            <person name="Baldrian P."/>
            <person name="Stursova M."/>
            <person name="Weitz H."/>
            <person name="Taylor A."/>
            <person name="Grigoriev I.V."/>
            <person name="Nagy L.G."/>
            <person name="Martin F."/>
            <person name="Kauserud H."/>
        </authorList>
    </citation>
    <scope>NUCLEOTIDE SEQUENCE</scope>
    <source>
        <strain evidence="2">9284</strain>
    </source>
</reference>
<evidence type="ECO:0000313" key="2">
    <source>
        <dbReference type="EMBL" id="KAJ7609130.1"/>
    </source>
</evidence>
<name>A0AAD7B3T1_9AGAR</name>
<dbReference type="Proteomes" id="UP001221142">
    <property type="component" value="Unassembled WGS sequence"/>
</dbReference>
<dbReference type="AlphaFoldDB" id="A0AAD7B3T1"/>
<sequence>MCATPGASSDDGSSAWLVSRGPVTTRHGPSTAGNGYPVSQGTGPGPGRQNCGFRGLYGRAGTRRDGSLTRHFDGWVGALDSEEEVIPGGKLRCGYLRCPGSGNAKLFGLLPTRAFRGWAPRQKHPNFQRPTPPRRLAFNKEFLVAVERLGGLKFGCFCLG</sequence>
<evidence type="ECO:0000256" key="1">
    <source>
        <dbReference type="SAM" id="MobiDB-lite"/>
    </source>
</evidence>
<evidence type="ECO:0000313" key="3">
    <source>
        <dbReference type="Proteomes" id="UP001221142"/>
    </source>
</evidence>
<feature type="compositionally biased region" description="Polar residues" evidence="1">
    <location>
        <begin position="1"/>
        <end position="12"/>
    </location>
</feature>
<proteinExistence type="predicted"/>
<feature type="region of interest" description="Disordered" evidence="1">
    <location>
        <begin position="1"/>
        <end position="56"/>
    </location>
</feature>
<gene>
    <name evidence="2" type="ORF">FB45DRAFT_876891</name>
</gene>
<comment type="caution">
    <text evidence="2">The sequence shown here is derived from an EMBL/GenBank/DDBJ whole genome shotgun (WGS) entry which is preliminary data.</text>
</comment>